<evidence type="ECO:0000259" key="11">
    <source>
        <dbReference type="Pfam" id="PF00999"/>
    </source>
</evidence>
<dbReference type="EMBL" id="JAVXUP010005306">
    <property type="protein sequence ID" value="KAK2996269.1"/>
    <property type="molecule type" value="Genomic_DNA"/>
</dbReference>
<organism evidence="14 15">
    <name type="scientific">Escallonia herrerae</name>
    <dbReference type="NCBI Taxonomy" id="1293975"/>
    <lineage>
        <taxon>Eukaryota</taxon>
        <taxon>Viridiplantae</taxon>
        <taxon>Streptophyta</taxon>
        <taxon>Embryophyta</taxon>
        <taxon>Tracheophyta</taxon>
        <taxon>Spermatophyta</taxon>
        <taxon>Magnoliopsida</taxon>
        <taxon>eudicotyledons</taxon>
        <taxon>Gunneridae</taxon>
        <taxon>Pentapetalae</taxon>
        <taxon>asterids</taxon>
        <taxon>campanulids</taxon>
        <taxon>Escalloniales</taxon>
        <taxon>Escalloniaceae</taxon>
        <taxon>Escallonia</taxon>
    </lineage>
</organism>
<name>A0AA88USW2_9ASTE</name>
<dbReference type="GO" id="GO:0016020">
    <property type="term" value="C:membrane"/>
    <property type="evidence" value="ECO:0007669"/>
    <property type="project" value="UniProtKB-SubCell"/>
</dbReference>
<gene>
    <name evidence="14" type="ORF">RJ639_025288</name>
</gene>
<dbReference type="GO" id="GO:0012505">
    <property type="term" value="C:endomembrane system"/>
    <property type="evidence" value="ECO:0007669"/>
    <property type="project" value="TreeGrafter"/>
</dbReference>
<keyword evidence="7" id="KW-0406">Ion transport</keyword>
<proteinExistence type="inferred from homology"/>
<feature type="domain" description="Cation/H+ exchanger transmembrane" evidence="11">
    <location>
        <begin position="97"/>
        <end position="463"/>
    </location>
</feature>
<feature type="transmembrane region" description="Helical" evidence="10">
    <location>
        <begin position="349"/>
        <end position="365"/>
    </location>
</feature>
<evidence type="ECO:0000259" key="12">
    <source>
        <dbReference type="Pfam" id="PF23256"/>
    </source>
</evidence>
<feature type="transmembrane region" description="Helical" evidence="10">
    <location>
        <begin position="156"/>
        <end position="175"/>
    </location>
</feature>
<evidence type="ECO:0000256" key="7">
    <source>
        <dbReference type="ARBA" id="ARBA00023065"/>
    </source>
</evidence>
<keyword evidence="5" id="KW-0630">Potassium</keyword>
<dbReference type="InterPro" id="IPR050794">
    <property type="entry name" value="CPA2_transporter"/>
</dbReference>
<keyword evidence="6 10" id="KW-1133">Transmembrane helix</keyword>
<evidence type="ECO:0000256" key="3">
    <source>
        <dbReference type="ARBA" id="ARBA00022538"/>
    </source>
</evidence>
<evidence type="ECO:0000256" key="6">
    <source>
        <dbReference type="ARBA" id="ARBA00022989"/>
    </source>
</evidence>
<keyword evidence="15" id="KW-1185">Reference proteome</keyword>
<dbReference type="GO" id="GO:1902600">
    <property type="term" value="P:proton transmembrane transport"/>
    <property type="evidence" value="ECO:0007669"/>
    <property type="project" value="InterPro"/>
</dbReference>
<feature type="transmembrane region" description="Helical" evidence="10">
    <location>
        <begin position="262"/>
        <end position="287"/>
    </location>
</feature>
<comment type="similarity">
    <text evidence="9">Belongs to the monovalent cation:proton antiporter 2 (CPA2) transporter (TC 2.A.37) family. CHX (TC 2.A.37.4) subfamily.</text>
</comment>
<feature type="transmembrane region" description="Helical" evidence="10">
    <location>
        <begin position="299"/>
        <end position="318"/>
    </location>
</feature>
<dbReference type="AlphaFoldDB" id="A0AA88USW2"/>
<dbReference type="PANTHER" id="PTHR32468:SF17">
    <property type="entry name" value="CATION_H(+) ANTIPORTER 4"/>
    <property type="match status" value="1"/>
</dbReference>
<dbReference type="Gene3D" id="1.20.1530.20">
    <property type="match status" value="1"/>
</dbReference>
<reference evidence="14" key="1">
    <citation type="submission" date="2022-12" db="EMBL/GenBank/DDBJ databases">
        <title>Draft genome assemblies for two species of Escallonia (Escalloniales).</title>
        <authorList>
            <person name="Chanderbali A."/>
            <person name="Dervinis C."/>
            <person name="Anghel I."/>
            <person name="Soltis D."/>
            <person name="Soltis P."/>
            <person name="Zapata F."/>
        </authorList>
    </citation>
    <scope>NUCLEOTIDE SEQUENCE</scope>
    <source>
        <strain evidence="14">UCBG64.0493</strain>
        <tissue evidence="14">Leaf</tissue>
    </source>
</reference>
<dbReference type="GO" id="GO:0006813">
    <property type="term" value="P:potassium ion transport"/>
    <property type="evidence" value="ECO:0007669"/>
    <property type="project" value="UniProtKB-KW"/>
</dbReference>
<keyword evidence="2" id="KW-0813">Transport</keyword>
<sequence>MNTNATIGPSPPQTNAQTAGFLCVRFPPKVHSTGLFGKGKSEWFTYTVPTLEMQMLLIFSVTQILHLPLKRLGIPKLLSELLFLLDTLTYQTRVTQAGVILGSTFLGRYNHYQGTVFSLESQGVIGPIAAFGYMLFMFLSGAKMDVSMIRKTGTKAWGIGVLNVIAPLVCGFFYVRITEGTLGWGRHMKDARVQNLPTLVIANSVTAFPVIALLLKDLKLLNSELGRLALSSTLISYLLGTGITVLGNVIDIGQQHSVGRAVVDLVLCVLFLAVTIYIVRPAMIWVAKQTPEGRPVKDFYTCLIILGVMVSSVFSHYFEQTAIFGPFIMGLAVPEGPPLGSALVDKLESFAYGVFLPLFVSLNALRTNLMAIDLKKKNAGRNKNLMAVTSAAKLLGCFLPALYCNMPLNDAVSLSFIMIAKGVVDLASYSFLRDNNTVSANSYAVLVVATIMNAITVPIVVKWLYEPSRKYAGYQNRNIMHSKQTSKLPVLACIHRPDNIAAVLKLLEASSPSSEYPLAVYVLHLIELHGRASPVFISHQLQTRTVANVSYSENVILAFSQYERNNWGAVMVQAFTAISPRKLMHEDICTLALDMLASIIIIPFHRQWGIDGSVEAEDPGLRTLNRSVIDRAPCSIGILVDRGHLKRSNSIGMSEKSYSVAMIFIGGKDDQEALIFAKRMARNPSITLTVVHLASTVVDQASNEKDKIIDAEVLNDVKHNVGHSYIRYVEEEVKDGSESALILRDMVHQYDLIIVGRRYNVPAPQTVGLGDWNEDGELGLLGDLLASSDLKCRASVLVVQQQQK</sequence>
<keyword evidence="4 10" id="KW-0812">Transmembrane</keyword>
<evidence type="ECO:0000313" key="15">
    <source>
        <dbReference type="Proteomes" id="UP001188597"/>
    </source>
</evidence>
<feature type="transmembrane region" description="Helical" evidence="10">
    <location>
        <begin position="227"/>
        <end position="250"/>
    </location>
</feature>
<dbReference type="Proteomes" id="UP001188597">
    <property type="component" value="Unassembled WGS sequence"/>
</dbReference>
<feature type="domain" description="Cation/H(+) antiporter central" evidence="12">
    <location>
        <begin position="518"/>
        <end position="644"/>
    </location>
</feature>
<accession>A0AA88USW2</accession>
<dbReference type="InterPro" id="IPR006153">
    <property type="entry name" value="Cation/H_exchanger_TM"/>
</dbReference>
<feature type="domain" description="Cation/H(+) antiporter C-terminal" evidence="13">
    <location>
        <begin position="657"/>
        <end position="802"/>
    </location>
</feature>
<evidence type="ECO:0008006" key="16">
    <source>
        <dbReference type="Google" id="ProtNLM"/>
    </source>
</evidence>
<evidence type="ECO:0000256" key="10">
    <source>
        <dbReference type="SAM" id="Phobius"/>
    </source>
</evidence>
<comment type="caution">
    <text evidence="14">The sequence shown here is derived from an EMBL/GenBank/DDBJ whole genome shotgun (WGS) entry which is preliminary data.</text>
</comment>
<dbReference type="InterPro" id="IPR038770">
    <property type="entry name" value="Na+/solute_symporter_sf"/>
</dbReference>
<evidence type="ECO:0000256" key="8">
    <source>
        <dbReference type="ARBA" id="ARBA00023136"/>
    </source>
</evidence>
<protein>
    <recommendedName>
        <fullName evidence="16">Cation/H+ exchanger domain-containing protein</fullName>
    </recommendedName>
</protein>
<evidence type="ECO:0000256" key="1">
    <source>
        <dbReference type="ARBA" id="ARBA00004141"/>
    </source>
</evidence>
<feature type="transmembrane region" description="Helical" evidence="10">
    <location>
        <begin position="195"/>
        <end position="215"/>
    </location>
</feature>
<evidence type="ECO:0000256" key="5">
    <source>
        <dbReference type="ARBA" id="ARBA00022958"/>
    </source>
</evidence>
<evidence type="ECO:0000256" key="9">
    <source>
        <dbReference type="ARBA" id="ARBA00038341"/>
    </source>
</evidence>
<dbReference type="PANTHER" id="PTHR32468">
    <property type="entry name" value="CATION/H + ANTIPORTER"/>
    <property type="match status" value="1"/>
</dbReference>
<keyword evidence="8 10" id="KW-0472">Membrane</keyword>
<dbReference type="Pfam" id="PF23256">
    <property type="entry name" value="CHX17_2nd"/>
    <property type="match status" value="1"/>
</dbReference>
<evidence type="ECO:0000256" key="4">
    <source>
        <dbReference type="ARBA" id="ARBA00022692"/>
    </source>
</evidence>
<evidence type="ECO:0000313" key="14">
    <source>
        <dbReference type="EMBL" id="KAK2996269.1"/>
    </source>
</evidence>
<feature type="transmembrane region" description="Helical" evidence="10">
    <location>
        <begin position="415"/>
        <end position="432"/>
    </location>
</feature>
<dbReference type="GO" id="GO:0006885">
    <property type="term" value="P:regulation of pH"/>
    <property type="evidence" value="ECO:0007669"/>
    <property type="project" value="TreeGrafter"/>
</dbReference>
<dbReference type="GO" id="GO:0015297">
    <property type="term" value="F:antiporter activity"/>
    <property type="evidence" value="ECO:0007669"/>
    <property type="project" value="InterPro"/>
</dbReference>
<feature type="transmembrane region" description="Helical" evidence="10">
    <location>
        <begin position="444"/>
        <end position="465"/>
    </location>
</feature>
<comment type="subcellular location">
    <subcellularLocation>
        <location evidence="1">Membrane</location>
        <topology evidence="1">Multi-pass membrane protein</topology>
    </subcellularLocation>
</comment>
<evidence type="ECO:0000256" key="2">
    <source>
        <dbReference type="ARBA" id="ARBA00022448"/>
    </source>
</evidence>
<dbReference type="InterPro" id="IPR057291">
    <property type="entry name" value="CHX17_2nd"/>
</dbReference>
<evidence type="ECO:0000259" key="13">
    <source>
        <dbReference type="Pfam" id="PF23259"/>
    </source>
</evidence>
<keyword evidence="3" id="KW-0633">Potassium transport</keyword>
<dbReference type="Pfam" id="PF23259">
    <property type="entry name" value="CHX17_C"/>
    <property type="match status" value="1"/>
</dbReference>
<dbReference type="InterPro" id="IPR057290">
    <property type="entry name" value="CHX17_C"/>
</dbReference>
<feature type="transmembrane region" description="Helical" evidence="10">
    <location>
        <begin position="385"/>
        <end position="403"/>
    </location>
</feature>
<dbReference type="Pfam" id="PF00999">
    <property type="entry name" value="Na_H_Exchanger"/>
    <property type="match status" value="1"/>
</dbReference>
<feature type="transmembrane region" description="Helical" evidence="10">
    <location>
        <begin position="124"/>
        <end position="144"/>
    </location>
</feature>